<gene>
    <name evidence="2" type="ORF">HC235_02575</name>
</gene>
<dbReference type="GeneID" id="5055474"/>
<dbReference type="InterPro" id="IPR035994">
    <property type="entry name" value="Nucleoside_phosphorylase_sf"/>
</dbReference>
<protein>
    <submittedName>
        <fullName evidence="2">Purine-nucleoside phosphorylase</fullName>
    </submittedName>
</protein>
<feature type="domain" description="Nucleoside phosphorylase" evidence="1">
    <location>
        <begin position="15"/>
        <end position="212"/>
    </location>
</feature>
<dbReference type="GO" id="GO:0003824">
    <property type="term" value="F:catalytic activity"/>
    <property type="evidence" value="ECO:0007669"/>
    <property type="project" value="InterPro"/>
</dbReference>
<dbReference type="Pfam" id="PF01048">
    <property type="entry name" value="PNP_UDP_1"/>
    <property type="match status" value="1"/>
</dbReference>
<sequence length="244" mass="25792">MPYHIRAGEGDVAPVVIGVGDPARAKLFASLLDGARQVNEHRYPVYTGYFRGRPITVAAHGIGGPSAAIAIEELRMLGMEVFIRIGTAGSFGDLEVGDVVVAAAAAAPPGGVLGAYFGGHLPPLAADPQLTLALAKAIGARMGYVVSSDAFYAEDPHFAEFWKSRRALAVEMECATAMALGWLRGFKTGCVLVISNIVGRHDVVDLTERFKDVFFKTLTALDVVETSAGRLTSRLSSDGLPSFL</sequence>
<dbReference type="RefSeq" id="WP_011900108.1">
    <property type="nucleotide sequence ID" value="NZ_JAAVJF010000001.1"/>
</dbReference>
<organism evidence="2 3">
    <name type="scientific">Pyrobaculum arsenaticum</name>
    <dbReference type="NCBI Taxonomy" id="121277"/>
    <lineage>
        <taxon>Archaea</taxon>
        <taxon>Thermoproteota</taxon>
        <taxon>Thermoprotei</taxon>
        <taxon>Thermoproteales</taxon>
        <taxon>Thermoproteaceae</taxon>
        <taxon>Pyrobaculum</taxon>
    </lineage>
</organism>
<keyword evidence="3" id="KW-1185">Reference proteome</keyword>
<reference evidence="2 3" key="1">
    <citation type="journal article" date="2020" name="Nat. Commun.">
        <title>The structures of two archaeal type IV pili illuminate evolutionary relationships.</title>
        <authorList>
            <person name="Wang F."/>
            <person name="Baquero D.P."/>
            <person name="Su Z."/>
            <person name="Beltran L.C."/>
            <person name="Prangishvili D."/>
            <person name="Krupovic M."/>
            <person name="Egelman E.H."/>
        </authorList>
    </citation>
    <scope>NUCLEOTIDE SEQUENCE [LARGE SCALE GENOMIC DNA]</scope>
    <source>
        <strain evidence="2 3">2GA</strain>
    </source>
</reference>
<evidence type="ECO:0000259" key="1">
    <source>
        <dbReference type="Pfam" id="PF01048"/>
    </source>
</evidence>
<dbReference type="InterPro" id="IPR000845">
    <property type="entry name" value="Nucleoside_phosphorylase_d"/>
</dbReference>
<evidence type="ECO:0000313" key="2">
    <source>
        <dbReference type="EMBL" id="NYR14862.1"/>
    </source>
</evidence>
<dbReference type="PANTHER" id="PTHR43691">
    <property type="entry name" value="URIDINE PHOSPHORYLASE"/>
    <property type="match status" value="1"/>
</dbReference>
<dbReference type="OMA" id="PQCLLCG"/>
<dbReference type="AlphaFoldDB" id="A0A7L4P7V9"/>
<dbReference type="GO" id="GO:0009116">
    <property type="term" value="P:nucleoside metabolic process"/>
    <property type="evidence" value="ECO:0007669"/>
    <property type="project" value="InterPro"/>
</dbReference>
<dbReference type="PANTHER" id="PTHR43691:SF11">
    <property type="entry name" value="FI09636P-RELATED"/>
    <property type="match status" value="1"/>
</dbReference>
<comment type="caution">
    <text evidence="2">The sequence shown here is derived from an EMBL/GenBank/DDBJ whole genome shotgun (WGS) entry which is preliminary data.</text>
</comment>
<dbReference type="Gene3D" id="3.40.50.1580">
    <property type="entry name" value="Nucleoside phosphorylase domain"/>
    <property type="match status" value="1"/>
</dbReference>
<dbReference type="SUPFAM" id="SSF53167">
    <property type="entry name" value="Purine and uridine phosphorylases"/>
    <property type="match status" value="1"/>
</dbReference>
<dbReference type="Proteomes" id="UP000554766">
    <property type="component" value="Unassembled WGS sequence"/>
</dbReference>
<dbReference type="EMBL" id="JAAVJF010000001">
    <property type="protein sequence ID" value="NYR14862.1"/>
    <property type="molecule type" value="Genomic_DNA"/>
</dbReference>
<proteinExistence type="predicted"/>
<name>A0A7L4P7V9_9CREN</name>
<dbReference type="GO" id="GO:0005829">
    <property type="term" value="C:cytosol"/>
    <property type="evidence" value="ECO:0007669"/>
    <property type="project" value="TreeGrafter"/>
</dbReference>
<accession>A0A7L4P7V9</accession>
<evidence type="ECO:0000313" key="3">
    <source>
        <dbReference type="Proteomes" id="UP000554766"/>
    </source>
</evidence>